<dbReference type="PRINTS" id="PR00463">
    <property type="entry name" value="EP450I"/>
</dbReference>
<dbReference type="PROSITE" id="PS00086">
    <property type="entry name" value="CYTOCHROME_P450"/>
    <property type="match status" value="2"/>
</dbReference>
<dbReference type="GO" id="GO:0016705">
    <property type="term" value="F:oxidoreductase activity, acting on paired donors, with incorporation or reduction of molecular oxygen"/>
    <property type="evidence" value="ECO:0007669"/>
    <property type="project" value="InterPro"/>
</dbReference>
<comment type="caution">
    <text evidence="10">The sequence shown here is derived from an EMBL/GenBank/DDBJ whole genome shotgun (WGS) entry which is preliminary data.</text>
</comment>
<evidence type="ECO:0000313" key="10">
    <source>
        <dbReference type="EMBL" id="PPQ96367.1"/>
    </source>
</evidence>
<comment type="similarity">
    <text evidence="3">Belongs to the cytochrome P450 family.</text>
</comment>
<evidence type="ECO:0000256" key="3">
    <source>
        <dbReference type="ARBA" id="ARBA00010617"/>
    </source>
</evidence>
<keyword evidence="7 9" id="KW-0408">Iron</keyword>
<evidence type="ECO:0008006" key="12">
    <source>
        <dbReference type="Google" id="ProtNLM"/>
    </source>
</evidence>
<evidence type="ECO:0000256" key="2">
    <source>
        <dbReference type="ARBA" id="ARBA00005179"/>
    </source>
</evidence>
<keyword evidence="11" id="KW-1185">Reference proteome</keyword>
<dbReference type="AlphaFoldDB" id="A0A409Y004"/>
<reference evidence="10 11" key="1">
    <citation type="journal article" date="2018" name="Evol. Lett.">
        <title>Horizontal gene cluster transfer increased hallucinogenic mushroom diversity.</title>
        <authorList>
            <person name="Reynolds H.T."/>
            <person name="Vijayakumar V."/>
            <person name="Gluck-Thaler E."/>
            <person name="Korotkin H.B."/>
            <person name="Matheny P.B."/>
            <person name="Slot J.C."/>
        </authorList>
    </citation>
    <scope>NUCLEOTIDE SEQUENCE [LARGE SCALE GENOMIC DNA]</scope>
    <source>
        <strain evidence="10 11">SRW20</strain>
    </source>
</reference>
<keyword evidence="8" id="KW-0503">Monooxygenase</keyword>
<dbReference type="GO" id="GO:0004497">
    <property type="term" value="F:monooxygenase activity"/>
    <property type="evidence" value="ECO:0007669"/>
    <property type="project" value="UniProtKB-KW"/>
</dbReference>
<dbReference type="InterPro" id="IPR036396">
    <property type="entry name" value="Cyt_P450_sf"/>
</dbReference>
<evidence type="ECO:0000256" key="8">
    <source>
        <dbReference type="ARBA" id="ARBA00023033"/>
    </source>
</evidence>
<dbReference type="SUPFAM" id="SSF48264">
    <property type="entry name" value="Cytochrome P450"/>
    <property type="match status" value="2"/>
</dbReference>
<dbReference type="CDD" id="cd11065">
    <property type="entry name" value="CYP64-like"/>
    <property type="match status" value="2"/>
</dbReference>
<name>A0A409Y004_9AGAR</name>
<organism evidence="10 11">
    <name type="scientific">Gymnopilus dilepis</name>
    <dbReference type="NCBI Taxonomy" id="231916"/>
    <lineage>
        <taxon>Eukaryota</taxon>
        <taxon>Fungi</taxon>
        <taxon>Dikarya</taxon>
        <taxon>Basidiomycota</taxon>
        <taxon>Agaricomycotina</taxon>
        <taxon>Agaricomycetes</taxon>
        <taxon>Agaricomycetidae</taxon>
        <taxon>Agaricales</taxon>
        <taxon>Agaricineae</taxon>
        <taxon>Hymenogastraceae</taxon>
        <taxon>Gymnopilus</taxon>
    </lineage>
</organism>
<dbReference type="PANTHER" id="PTHR46300:SF7">
    <property type="entry name" value="P450, PUTATIVE (EUROFUNG)-RELATED"/>
    <property type="match status" value="1"/>
</dbReference>
<feature type="binding site" description="axial binding residue" evidence="9">
    <location>
        <position position="445"/>
    </location>
    <ligand>
        <name>heme</name>
        <dbReference type="ChEBI" id="CHEBI:30413"/>
    </ligand>
    <ligandPart>
        <name>Fe</name>
        <dbReference type="ChEBI" id="CHEBI:18248"/>
    </ligandPart>
</feature>
<evidence type="ECO:0000256" key="1">
    <source>
        <dbReference type="ARBA" id="ARBA00001971"/>
    </source>
</evidence>
<dbReference type="InterPro" id="IPR017972">
    <property type="entry name" value="Cyt_P450_CS"/>
</dbReference>
<dbReference type="PANTHER" id="PTHR46300">
    <property type="entry name" value="P450, PUTATIVE (EUROFUNG)-RELATED-RELATED"/>
    <property type="match status" value="1"/>
</dbReference>
<accession>A0A409Y004</accession>
<dbReference type="InParanoid" id="A0A409Y004"/>
<sequence>MLFAQVNEVDGIVLLVTVVTTLFIYLRNKDRRALPYPPGPKKLPFIGSLLYLPRSYPWETYAQWAEELNSDIIHFRAARTDFIVLNTFKAAIDLLDKKSSIYSDRPYFTMKTELMGWDWLFSSMPYGEPWRERRRMFQQYFSNRSNHVYKAHQVKFVHKALLSLLNRSDDFFDVIRHMTGGVAISLAYGFKIEDRKDPFIESSRRAFQTALDATLPGAFLVDVMPWLKHVPEWVPGAGFQKKAKAWRKLQEGFRELPFAEALNSLAVGTAQPSLTSYLLEKYDGASDSQRRQEVIKDVAGIVFAGANDTTVAALESFFAAMLLFPEVQKKAQEELDRVLQGRLPEFQDEPNLPYISAIVKEVLRWKPVTPLALPHQLIEDDVYNGYHLPKGSFVIANAWAMLHDEETYPDPSSFRPERFLTGDGQLNPAVRDPSLMGFGFGRRICPGSHVALSILWLWAASFLATFNISKAVDEDGVPIEPSIEYQSSSVTFHPLPFKCTIMPRSTSSEDMISKMSLTRMNGVDEVVFLVTVAATLFIYFRNKSRHALPYPPGPKKHPFLGSLLDLPRNYPWETYARWAEEVDSDIIHFHAARKHFIVLNSFKAATDLLDKKSAIYSNRPQYTMKNELMGWSWVFSSMPYGKPWRERRRMFQQYFSNRSGHVYRNHQVKFVRKALFRLLDHPTEFFDVVHHMTGGVAISLAYGLNVQDNRDPFVEFSQHAFQAVLDATLPGGFLVDVMPWLKYVPEWVPGAGFQKTAKTVRKLQEGFRESPFAEALKSLAAGTAQPSLMSHLLEQYDAACDSGRSQEVIKDVAGIVFAGANDTTIAALETFFAAMLSFPDVQKKAQDELDAVLQGQLPEFRDEPNLPYISAIVKELLRWKPVAPLGLPHQLTEDDVYDGYHVPKGSFVLANAWAMLHDEVVYPDPSTFKPERFLTRDGRLDPAVRDPSLIAFGFGRRICPGSHVALSMLWLWAASFLATYSISPAIDEEGALVEPSIEYESSSITFHPLPFKCTIKPRSNISEELIRAQVLPGA</sequence>
<keyword evidence="5 9" id="KW-0479">Metal-binding</keyword>
<dbReference type="InterPro" id="IPR001128">
    <property type="entry name" value="Cyt_P450"/>
</dbReference>
<protein>
    <recommendedName>
        <fullName evidence="12">Cytochrome P450</fullName>
    </recommendedName>
</protein>
<dbReference type="STRING" id="231916.A0A409Y004"/>
<evidence type="ECO:0000256" key="6">
    <source>
        <dbReference type="ARBA" id="ARBA00023002"/>
    </source>
</evidence>
<dbReference type="GO" id="GO:0020037">
    <property type="term" value="F:heme binding"/>
    <property type="evidence" value="ECO:0007669"/>
    <property type="project" value="InterPro"/>
</dbReference>
<dbReference type="Pfam" id="PF00067">
    <property type="entry name" value="p450"/>
    <property type="match status" value="2"/>
</dbReference>
<gene>
    <name evidence="10" type="ORF">CVT26_004969</name>
</gene>
<dbReference type="InterPro" id="IPR050364">
    <property type="entry name" value="Cytochrome_P450_fung"/>
</dbReference>
<dbReference type="GO" id="GO:0005506">
    <property type="term" value="F:iron ion binding"/>
    <property type="evidence" value="ECO:0007669"/>
    <property type="project" value="InterPro"/>
</dbReference>
<dbReference type="Proteomes" id="UP000284706">
    <property type="component" value="Unassembled WGS sequence"/>
</dbReference>
<evidence type="ECO:0000256" key="9">
    <source>
        <dbReference type="PIRSR" id="PIRSR602401-1"/>
    </source>
</evidence>
<evidence type="ECO:0000256" key="5">
    <source>
        <dbReference type="ARBA" id="ARBA00022723"/>
    </source>
</evidence>
<keyword evidence="4 9" id="KW-0349">Heme</keyword>
<dbReference type="InterPro" id="IPR002401">
    <property type="entry name" value="Cyt_P450_E_grp-I"/>
</dbReference>
<comment type="pathway">
    <text evidence="2">Secondary metabolite biosynthesis.</text>
</comment>
<evidence type="ECO:0000256" key="4">
    <source>
        <dbReference type="ARBA" id="ARBA00022617"/>
    </source>
</evidence>
<proteinExistence type="inferred from homology"/>
<evidence type="ECO:0000313" key="11">
    <source>
        <dbReference type="Proteomes" id="UP000284706"/>
    </source>
</evidence>
<dbReference type="OrthoDB" id="1844152at2759"/>
<evidence type="ECO:0000256" key="7">
    <source>
        <dbReference type="ARBA" id="ARBA00023004"/>
    </source>
</evidence>
<keyword evidence="6" id="KW-0560">Oxidoreductase</keyword>
<dbReference type="Gene3D" id="1.10.630.10">
    <property type="entry name" value="Cytochrome P450"/>
    <property type="match status" value="2"/>
</dbReference>
<dbReference type="EMBL" id="NHYE01001376">
    <property type="protein sequence ID" value="PPQ96367.1"/>
    <property type="molecule type" value="Genomic_DNA"/>
</dbReference>
<comment type="cofactor">
    <cofactor evidence="1 9">
        <name>heme</name>
        <dbReference type="ChEBI" id="CHEBI:30413"/>
    </cofactor>
</comment>